<dbReference type="InterPro" id="IPR011333">
    <property type="entry name" value="SKP1/BTB/POZ_sf"/>
</dbReference>
<dbReference type="EMBL" id="AYKW01000045">
    <property type="protein sequence ID" value="PIL26474.1"/>
    <property type="molecule type" value="Genomic_DNA"/>
</dbReference>
<dbReference type="STRING" id="1077348.A0A2G8RYA9"/>
<dbReference type="PROSITE" id="PS50097">
    <property type="entry name" value="BTB"/>
    <property type="match status" value="1"/>
</dbReference>
<accession>A0A2G8RYA9</accession>
<evidence type="ECO:0000313" key="3">
    <source>
        <dbReference type="EMBL" id="PIL26474.1"/>
    </source>
</evidence>
<dbReference type="CDD" id="cd18186">
    <property type="entry name" value="BTB_POZ_ZBTB_KLHL-like"/>
    <property type="match status" value="1"/>
</dbReference>
<feature type="domain" description="BTB" evidence="2">
    <location>
        <begin position="37"/>
        <end position="99"/>
    </location>
</feature>
<organism evidence="3 4">
    <name type="scientific">Ganoderma sinense ZZ0214-1</name>
    <dbReference type="NCBI Taxonomy" id="1077348"/>
    <lineage>
        <taxon>Eukaryota</taxon>
        <taxon>Fungi</taxon>
        <taxon>Dikarya</taxon>
        <taxon>Basidiomycota</taxon>
        <taxon>Agaricomycotina</taxon>
        <taxon>Agaricomycetes</taxon>
        <taxon>Polyporales</taxon>
        <taxon>Polyporaceae</taxon>
        <taxon>Ganoderma</taxon>
    </lineage>
</organism>
<evidence type="ECO:0000259" key="2">
    <source>
        <dbReference type="PROSITE" id="PS50097"/>
    </source>
</evidence>
<dbReference type="SMART" id="SM00225">
    <property type="entry name" value="BTB"/>
    <property type="match status" value="1"/>
</dbReference>
<gene>
    <name evidence="3" type="ORF">GSI_12232</name>
</gene>
<name>A0A2G8RYA9_9APHY</name>
<comment type="caution">
    <text evidence="3">The sequence shown here is derived from an EMBL/GenBank/DDBJ whole genome shotgun (WGS) entry which is preliminary data.</text>
</comment>
<keyword evidence="4" id="KW-1185">Reference proteome</keyword>
<sequence length="349" mass="39116">MSLDQETRPKKRRRALQDAPPQLSTVQHHSEFWFDDGSVVLVARNTGFRVYRALLATQSTVFSDMFSSSSPDADAIIEGCPVVHLSDSPRDVAHFLRVLLPKAQPTLFARKYSFSFPQISAIIRLAHKYHVQPVLDQAISALEEAFPSHFEAWERIGTQTPAVKFKSEHAIAVVNLAFLVDRPSLLSVAFYRCALLGGAVLDGCKLGNGKTGTVVHLDRENAKRAIDGRNELAARALDVLLDIFDVDPCIECETPEGCGPVLQSMQQWAFGDTKSSEADILESWRERIELWVRDTDICDHCREALVERDVRARRRVWRELPKIFDIEEAVGPNCVSESSSDFSYEDSDG</sequence>
<reference evidence="3 4" key="1">
    <citation type="journal article" date="2015" name="Sci. Rep.">
        <title>Chromosome-level genome map provides insights into diverse defense mechanisms in the medicinal fungus Ganoderma sinense.</title>
        <authorList>
            <person name="Zhu Y."/>
            <person name="Xu J."/>
            <person name="Sun C."/>
            <person name="Zhou S."/>
            <person name="Xu H."/>
            <person name="Nelson D.R."/>
            <person name="Qian J."/>
            <person name="Song J."/>
            <person name="Luo H."/>
            <person name="Xiang L."/>
            <person name="Li Y."/>
            <person name="Xu Z."/>
            <person name="Ji A."/>
            <person name="Wang L."/>
            <person name="Lu S."/>
            <person name="Hayward A."/>
            <person name="Sun W."/>
            <person name="Li X."/>
            <person name="Schwartz D.C."/>
            <person name="Wang Y."/>
            <person name="Chen S."/>
        </authorList>
    </citation>
    <scope>NUCLEOTIDE SEQUENCE [LARGE SCALE GENOMIC DNA]</scope>
    <source>
        <strain evidence="3 4">ZZ0214-1</strain>
    </source>
</reference>
<dbReference type="OrthoDB" id="3036049at2759"/>
<dbReference type="Gene3D" id="3.30.710.10">
    <property type="entry name" value="Potassium Channel Kv1.1, Chain A"/>
    <property type="match status" value="1"/>
</dbReference>
<dbReference type="SUPFAM" id="SSF54695">
    <property type="entry name" value="POZ domain"/>
    <property type="match status" value="1"/>
</dbReference>
<dbReference type="Pfam" id="PF00651">
    <property type="entry name" value="BTB"/>
    <property type="match status" value="1"/>
</dbReference>
<feature type="region of interest" description="Disordered" evidence="1">
    <location>
        <begin position="1"/>
        <end position="23"/>
    </location>
</feature>
<dbReference type="InterPro" id="IPR000210">
    <property type="entry name" value="BTB/POZ_dom"/>
</dbReference>
<evidence type="ECO:0000313" key="4">
    <source>
        <dbReference type="Proteomes" id="UP000230002"/>
    </source>
</evidence>
<dbReference type="Proteomes" id="UP000230002">
    <property type="component" value="Unassembled WGS sequence"/>
</dbReference>
<dbReference type="AlphaFoldDB" id="A0A2G8RYA9"/>
<evidence type="ECO:0000256" key="1">
    <source>
        <dbReference type="SAM" id="MobiDB-lite"/>
    </source>
</evidence>
<proteinExistence type="predicted"/>
<protein>
    <recommendedName>
        <fullName evidence="2">BTB domain-containing protein</fullName>
    </recommendedName>
</protein>